<evidence type="ECO:0000313" key="4">
    <source>
        <dbReference type="EMBL" id="EFG47529.1"/>
    </source>
</evidence>
<dbReference type="PANTHER" id="PTHR30055">
    <property type="entry name" value="HTH-TYPE TRANSCRIPTIONAL REGULATOR RUTR"/>
    <property type="match status" value="1"/>
</dbReference>
<dbReference type="Proteomes" id="UP000005714">
    <property type="component" value="Unassembled WGS sequence"/>
</dbReference>
<evidence type="ECO:0000256" key="1">
    <source>
        <dbReference type="ARBA" id="ARBA00023125"/>
    </source>
</evidence>
<dbReference type="RefSeq" id="WP_005883791.1">
    <property type="nucleotide sequence ID" value="NZ_ADNU01000036.1"/>
</dbReference>
<dbReference type="SUPFAM" id="SSF46689">
    <property type="entry name" value="Homeodomain-like"/>
    <property type="match status" value="1"/>
</dbReference>
<dbReference type="PROSITE" id="PS50977">
    <property type="entry name" value="HTH_TETR_2"/>
    <property type="match status" value="1"/>
</dbReference>
<keyword evidence="5" id="KW-1185">Reference proteome</keyword>
<organism evidence="4 5">
    <name type="scientific">Brevibacterium mcbrellneri ATCC 49030</name>
    <dbReference type="NCBI Taxonomy" id="585530"/>
    <lineage>
        <taxon>Bacteria</taxon>
        <taxon>Bacillati</taxon>
        <taxon>Actinomycetota</taxon>
        <taxon>Actinomycetes</taxon>
        <taxon>Micrococcales</taxon>
        <taxon>Brevibacteriaceae</taxon>
        <taxon>Brevibacterium</taxon>
    </lineage>
</organism>
<keyword evidence="1 2" id="KW-0238">DNA-binding</keyword>
<comment type="caution">
    <text evidence="4">The sequence shown here is derived from an EMBL/GenBank/DDBJ whole genome shotgun (WGS) entry which is preliminary data.</text>
</comment>
<dbReference type="InterPro" id="IPR009057">
    <property type="entry name" value="Homeodomain-like_sf"/>
</dbReference>
<dbReference type="SUPFAM" id="SSF48498">
    <property type="entry name" value="Tetracyclin repressor-like, C-terminal domain"/>
    <property type="match status" value="1"/>
</dbReference>
<evidence type="ECO:0000259" key="3">
    <source>
        <dbReference type="PROSITE" id="PS50977"/>
    </source>
</evidence>
<dbReference type="InterPro" id="IPR036271">
    <property type="entry name" value="Tet_transcr_reg_TetR-rel_C_sf"/>
</dbReference>
<evidence type="ECO:0000313" key="5">
    <source>
        <dbReference type="Proteomes" id="UP000005714"/>
    </source>
</evidence>
<protein>
    <submittedName>
        <fullName evidence="4">Transcriptional regulator, TetR family</fullName>
    </submittedName>
</protein>
<name>D4YML1_9MICO</name>
<sequence>MHIDLAAFEPVDTTPVGRRILEAASELFRDHGITATGVDSIVERAATTKRTLYQRYGSKGRLVACYLQQRAHFWQRELLTALTGASPVQALEVVYRHTVQWATATPRGCAFVNAWVEIGANDHEATELIRAEKAWMLTLFTQIAGGDGNTGTILHLLYEGAQVTTSIQGDPRELAQACAASQELLNRQ</sequence>
<reference evidence="4 5" key="1">
    <citation type="submission" date="2010-04" db="EMBL/GenBank/DDBJ databases">
        <authorList>
            <person name="Qin X."/>
            <person name="Bachman B."/>
            <person name="Battles P."/>
            <person name="Bell A."/>
            <person name="Bess C."/>
            <person name="Bickham C."/>
            <person name="Chaboub L."/>
            <person name="Chen D."/>
            <person name="Coyle M."/>
            <person name="Deiros D.R."/>
            <person name="Dinh H."/>
            <person name="Forbes L."/>
            <person name="Fowler G."/>
            <person name="Francisco L."/>
            <person name="Fu Q."/>
            <person name="Gubbala S."/>
            <person name="Hale W."/>
            <person name="Han Y."/>
            <person name="Hemphill L."/>
            <person name="Highlander S.K."/>
            <person name="Hirani K."/>
            <person name="Hogues M."/>
            <person name="Jackson L."/>
            <person name="Jakkamsetti A."/>
            <person name="Javaid M."/>
            <person name="Jiang H."/>
            <person name="Korchina V."/>
            <person name="Kovar C."/>
            <person name="Lara F."/>
            <person name="Lee S."/>
            <person name="Mata R."/>
            <person name="Mathew T."/>
            <person name="Moen C."/>
            <person name="Morales K."/>
            <person name="Munidasa M."/>
            <person name="Nazareth L."/>
            <person name="Ngo R."/>
            <person name="Nguyen L."/>
            <person name="Okwuonu G."/>
            <person name="Ongeri F."/>
            <person name="Patil S."/>
            <person name="Petrosino J."/>
            <person name="Pham C."/>
            <person name="Pham P."/>
            <person name="Pu L.-L."/>
            <person name="Puazo M."/>
            <person name="Raj R."/>
            <person name="Reid J."/>
            <person name="Rouhana J."/>
            <person name="Saada N."/>
            <person name="Shang Y."/>
            <person name="Simmons D."/>
            <person name="Thornton R."/>
            <person name="Warren J."/>
            <person name="Weissenberger G."/>
            <person name="Zhang J."/>
            <person name="Zhang L."/>
            <person name="Zhou C."/>
            <person name="Zhu D."/>
            <person name="Muzny D."/>
            <person name="Worley K."/>
            <person name="Gibbs R."/>
        </authorList>
    </citation>
    <scope>NUCLEOTIDE SEQUENCE [LARGE SCALE GENOMIC DNA]</scope>
    <source>
        <strain evidence="4 5">ATCC 49030</strain>
    </source>
</reference>
<feature type="DNA-binding region" description="H-T-H motif" evidence="2">
    <location>
        <begin position="37"/>
        <end position="56"/>
    </location>
</feature>
<dbReference type="Pfam" id="PF00440">
    <property type="entry name" value="TetR_N"/>
    <property type="match status" value="1"/>
</dbReference>
<dbReference type="InterPro" id="IPR001647">
    <property type="entry name" value="HTH_TetR"/>
</dbReference>
<dbReference type="AlphaFoldDB" id="D4YML1"/>
<dbReference type="InterPro" id="IPR050109">
    <property type="entry name" value="HTH-type_TetR-like_transc_reg"/>
</dbReference>
<dbReference type="GO" id="GO:0000976">
    <property type="term" value="F:transcription cis-regulatory region binding"/>
    <property type="evidence" value="ECO:0007669"/>
    <property type="project" value="TreeGrafter"/>
</dbReference>
<dbReference type="STRING" id="585530.HMPREF0183_1171"/>
<dbReference type="OrthoDB" id="3196926at2"/>
<proteinExistence type="predicted"/>
<feature type="domain" description="HTH tetR-type" evidence="3">
    <location>
        <begin position="14"/>
        <end position="74"/>
    </location>
</feature>
<evidence type="ECO:0000256" key="2">
    <source>
        <dbReference type="PROSITE-ProRule" id="PRU00335"/>
    </source>
</evidence>
<dbReference type="eggNOG" id="COG1309">
    <property type="taxonomic scope" value="Bacteria"/>
</dbReference>
<gene>
    <name evidence="4" type="ORF">HMPREF0183_1171</name>
</gene>
<dbReference type="PRINTS" id="PR00455">
    <property type="entry name" value="HTHTETR"/>
</dbReference>
<dbReference type="PANTHER" id="PTHR30055:SF200">
    <property type="entry name" value="HTH-TYPE TRANSCRIPTIONAL REPRESSOR BDCR"/>
    <property type="match status" value="1"/>
</dbReference>
<dbReference type="GO" id="GO:0003700">
    <property type="term" value="F:DNA-binding transcription factor activity"/>
    <property type="evidence" value="ECO:0007669"/>
    <property type="project" value="TreeGrafter"/>
</dbReference>
<dbReference type="Gene3D" id="1.10.357.10">
    <property type="entry name" value="Tetracycline Repressor, domain 2"/>
    <property type="match status" value="1"/>
</dbReference>
<dbReference type="EMBL" id="ADNU01000036">
    <property type="protein sequence ID" value="EFG47529.1"/>
    <property type="molecule type" value="Genomic_DNA"/>
</dbReference>
<accession>D4YML1</accession>